<dbReference type="Proteomes" id="UP000004318">
    <property type="component" value="Unassembled WGS sequence"/>
</dbReference>
<organism evidence="1 2">
    <name type="scientific">Pseudooceanicola batsensis (strain ATCC BAA-863 / DSM 15984 / KCTC 12145 / HTCC2597)</name>
    <name type="common">Oceanicola batsensis</name>
    <dbReference type="NCBI Taxonomy" id="252305"/>
    <lineage>
        <taxon>Bacteria</taxon>
        <taxon>Pseudomonadati</taxon>
        <taxon>Pseudomonadota</taxon>
        <taxon>Alphaproteobacteria</taxon>
        <taxon>Rhodobacterales</taxon>
        <taxon>Paracoccaceae</taxon>
        <taxon>Pseudooceanicola</taxon>
    </lineage>
</organism>
<proteinExistence type="predicted"/>
<name>A3TVG7_PSEBH</name>
<keyword evidence="2" id="KW-1185">Reference proteome</keyword>
<gene>
    <name evidence="1" type="ORF">OB2597_10224</name>
</gene>
<protein>
    <submittedName>
        <fullName evidence="1">Uncharacterized protein</fullName>
    </submittedName>
</protein>
<evidence type="ECO:0000313" key="2">
    <source>
        <dbReference type="Proteomes" id="UP000004318"/>
    </source>
</evidence>
<dbReference type="HOGENOM" id="CLU_169641_0_0_5"/>
<dbReference type="OrthoDB" id="7658488at2"/>
<reference evidence="1 2" key="1">
    <citation type="journal article" date="2010" name="J. Bacteriol.">
        <title>Genome sequences of Oceanicola granulosus HTCC2516(T) and Oceanicola batsensis HTCC2597(TDelta).</title>
        <authorList>
            <person name="Thrash J.C."/>
            <person name="Cho J.C."/>
            <person name="Vergin K.L."/>
            <person name="Giovannoni S.J."/>
        </authorList>
    </citation>
    <scope>NUCLEOTIDE SEQUENCE [LARGE SCALE GENOMIC DNA]</scope>
    <source>
        <strain evidence="2">ATCC BAA-863 / DSM 15984 / KCTC 12145 / HTCC2597</strain>
    </source>
</reference>
<dbReference type="EMBL" id="AAMO01000002">
    <property type="protein sequence ID" value="EAQ04513.1"/>
    <property type="molecule type" value="Genomic_DNA"/>
</dbReference>
<dbReference type="STRING" id="252305.OB2597_10224"/>
<comment type="caution">
    <text evidence="1">The sequence shown here is derived from an EMBL/GenBank/DDBJ whole genome shotgun (WGS) entry which is preliminary data.</text>
</comment>
<dbReference type="AlphaFoldDB" id="A3TVG7"/>
<dbReference type="eggNOG" id="ENOG5032T1W">
    <property type="taxonomic scope" value="Bacteria"/>
</dbReference>
<sequence length="115" mass="12709">MTYLPKEVREGLEAARTAALGRRNRLRVVMADTVVPLLRLWDHGFAVPVAQAPRLRGLVDVHDGGRHLWQCLIVAAAEEGDEMLYEFKRQTAALDRPAPDFVIPQDAPAGLLPSS</sequence>
<dbReference type="RefSeq" id="WP_009806266.1">
    <property type="nucleotide sequence ID" value="NZ_CH724131.1"/>
</dbReference>
<accession>A3TVG7</accession>
<evidence type="ECO:0000313" key="1">
    <source>
        <dbReference type="EMBL" id="EAQ04513.1"/>
    </source>
</evidence>